<sequence length="135" mass="14664">MATDWALIRLMMESAITSCERLEALGLSEDDRAATGDVNGQTVSVFDVLTSAWTYPEALRYQIIHERHAAGVDQAYVPEAARVLVNVAQACAELIGTGKVAPADQQCRAMARWYGEHAIPLVEKAVQRKAECSSG</sequence>
<protein>
    <submittedName>
        <fullName evidence="1">Uncharacterized protein</fullName>
    </submittedName>
</protein>
<comment type="caution">
    <text evidence="1">The sequence shown here is derived from an EMBL/GenBank/DDBJ whole genome shotgun (WGS) entry which is preliminary data.</text>
</comment>
<dbReference type="AlphaFoldDB" id="A0A235H388"/>
<dbReference type="Proteomes" id="UP000215367">
    <property type="component" value="Unassembled WGS sequence"/>
</dbReference>
<gene>
    <name evidence="1" type="ORF">CHT98_31970</name>
</gene>
<accession>A0A235H388</accession>
<evidence type="ECO:0000313" key="2">
    <source>
        <dbReference type="Proteomes" id="UP000215367"/>
    </source>
</evidence>
<proteinExistence type="predicted"/>
<keyword evidence="1" id="KW-0614">Plasmid</keyword>
<name>A0A235H388_AZOBR</name>
<organism evidence="1 2">
    <name type="scientific">Azospirillum brasilense</name>
    <dbReference type="NCBI Taxonomy" id="192"/>
    <lineage>
        <taxon>Bacteria</taxon>
        <taxon>Pseudomonadati</taxon>
        <taxon>Pseudomonadota</taxon>
        <taxon>Alphaproteobacteria</taxon>
        <taxon>Rhodospirillales</taxon>
        <taxon>Azospirillaceae</taxon>
        <taxon>Azospirillum</taxon>
    </lineage>
</organism>
<evidence type="ECO:0000313" key="1">
    <source>
        <dbReference type="EMBL" id="OYD80306.1"/>
    </source>
</evidence>
<geneLocation type="plasmid" evidence="1">
    <name>unnamed</name>
</geneLocation>
<reference evidence="1 2" key="1">
    <citation type="submission" date="2017-07" db="EMBL/GenBank/DDBJ databases">
        <title>Whole genome sequence of Azospirillum brasilense 2A1, a potential biofertilizer strain.</title>
        <authorList>
            <person name="Fontana C.A."/>
            <person name="Toffoli L.M."/>
            <person name="Salazar S.M."/>
            <person name="Puglisi E."/>
            <person name="Pedraza R."/>
            <person name="Bassi D."/>
            <person name="Cocconcelli P.S."/>
        </authorList>
    </citation>
    <scope>NUCLEOTIDE SEQUENCE [LARGE SCALE GENOMIC DNA]</scope>
    <source>
        <strain evidence="1 2">2A1</strain>
        <plasmid evidence="1">unnamed</plasmid>
    </source>
</reference>
<dbReference type="EMBL" id="NOWT01000062">
    <property type="protein sequence ID" value="OYD80306.1"/>
    <property type="molecule type" value="Genomic_DNA"/>
</dbReference>